<keyword evidence="2" id="KW-1185">Reference proteome</keyword>
<comment type="caution">
    <text evidence="1">The sequence shown here is derived from an EMBL/GenBank/DDBJ whole genome shotgun (WGS) entry which is preliminary data.</text>
</comment>
<dbReference type="Proteomes" id="UP000247702">
    <property type="component" value="Unassembled WGS sequence"/>
</dbReference>
<dbReference type="AlphaFoldDB" id="A0A2Z6S2Z1"/>
<proteinExistence type="predicted"/>
<evidence type="ECO:0000313" key="1">
    <source>
        <dbReference type="EMBL" id="GBC09644.1"/>
    </source>
</evidence>
<organism evidence="1 2">
    <name type="scientific">Rhizophagus clarus</name>
    <dbReference type="NCBI Taxonomy" id="94130"/>
    <lineage>
        <taxon>Eukaryota</taxon>
        <taxon>Fungi</taxon>
        <taxon>Fungi incertae sedis</taxon>
        <taxon>Mucoromycota</taxon>
        <taxon>Glomeromycotina</taxon>
        <taxon>Glomeromycetes</taxon>
        <taxon>Glomerales</taxon>
        <taxon>Glomeraceae</taxon>
        <taxon>Rhizophagus</taxon>
    </lineage>
</organism>
<reference evidence="1 2" key="1">
    <citation type="submission" date="2017-11" db="EMBL/GenBank/DDBJ databases">
        <title>The genome of Rhizophagus clarus HR1 reveals common genetic basis of auxotrophy among arbuscular mycorrhizal fungi.</title>
        <authorList>
            <person name="Kobayashi Y."/>
        </authorList>
    </citation>
    <scope>NUCLEOTIDE SEQUENCE [LARGE SCALE GENOMIC DNA]</scope>
    <source>
        <strain evidence="1 2">HR1</strain>
    </source>
</reference>
<evidence type="ECO:0000313" key="2">
    <source>
        <dbReference type="Proteomes" id="UP000247702"/>
    </source>
</evidence>
<protein>
    <submittedName>
        <fullName evidence="1">Uncharacterized protein</fullName>
    </submittedName>
</protein>
<sequence length="77" mass="8899">MDLLLTVLCVVQFGGYNSTSFIQIYQLTQSHHLNLFPKLTRRLKKGSRNSNSWVCHKSRFYHQIHIGSTAMISFSVI</sequence>
<dbReference type="EMBL" id="BEXD01004316">
    <property type="protein sequence ID" value="GBC09644.1"/>
    <property type="molecule type" value="Genomic_DNA"/>
</dbReference>
<name>A0A2Z6S2Z1_9GLOM</name>
<accession>A0A2Z6S2Z1</accession>
<gene>
    <name evidence="1" type="ORF">RclHR1_09000001</name>
</gene>